<feature type="signal peptide" evidence="6">
    <location>
        <begin position="1"/>
        <end position="27"/>
    </location>
</feature>
<dbReference type="EMBL" id="BMHC01000009">
    <property type="protein sequence ID" value="GGI26748.1"/>
    <property type="molecule type" value="Genomic_DNA"/>
</dbReference>
<evidence type="ECO:0000256" key="6">
    <source>
        <dbReference type="SAM" id="SignalP"/>
    </source>
</evidence>
<feature type="chain" id="PRO_5041637008" evidence="6">
    <location>
        <begin position="28"/>
        <end position="252"/>
    </location>
</feature>
<protein>
    <submittedName>
        <fullName evidence="8">Membrane protein</fullName>
    </submittedName>
</protein>
<evidence type="ECO:0000256" key="2">
    <source>
        <dbReference type="ARBA" id="ARBA00022729"/>
    </source>
</evidence>
<evidence type="ECO:0000256" key="1">
    <source>
        <dbReference type="ARBA" id="ARBA00004442"/>
    </source>
</evidence>
<evidence type="ECO:0000256" key="3">
    <source>
        <dbReference type="ARBA" id="ARBA00023136"/>
    </source>
</evidence>
<dbReference type="InterPro" id="IPR027385">
    <property type="entry name" value="Beta-barrel_OMP"/>
</dbReference>
<dbReference type="Proteomes" id="UP000625079">
    <property type="component" value="Unassembled WGS sequence"/>
</dbReference>
<evidence type="ECO:0000313" key="9">
    <source>
        <dbReference type="Proteomes" id="UP000625079"/>
    </source>
</evidence>
<reference evidence="8" key="2">
    <citation type="submission" date="2022-12" db="EMBL/GenBank/DDBJ databases">
        <authorList>
            <person name="Sun Q."/>
            <person name="Zhou Y."/>
        </authorList>
    </citation>
    <scope>NUCLEOTIDE SEQUENCE</scope>
    <source>
        <strain evidence="8">CGMCC 1.15034</strain>
    </source>
</reference>
<dbReference type="Pfam" id="PF13505">
    <property type="entry name" value="OMP_b-brl"/>
    <property type="match status" value="1"/>
</dbReference>
<evidence type="ECO:0000256" key="4">
    <source>
        <dbReference type="ARBA" id="ARBA00023237"/>
    </source>
</evidence>
<keyword evidence="4" id="KW-0998">Cell outer membrane</keyword>
<comment type="caution">
    <text evidence="8">The sequence shown here is derived from an EMBL/GenBank/DDBJ whole genome shotgun (WGS) entry which is preliminary data.</text>
</comment>
<dbReference type="GO" id="GO:0009279">
    <property type="term" value="C:cell outer membrane"/>
    <property type="evidence" value="ECO:0007669"/>
    <property type="project" value="UniProtKB-SubCell"/>
</dbReference>
<gene>
    <name evidence="8" type="ORF">GCM10010987_40930</name>
</gene>
<dbReference type="Gene3D" id="2.40.160.20">
    <property type="match status" value="1"/>
</dbReference>
<organism evidence="8 9">
    <name type="scientific">Bradyrhizobium guangdongense</name>
    <dbReference type="NCBI Taxonomy" id="1325090"/>
    <lineage>
        <taxon>Bacteria</taxon>
        <taxon>Pseudomonadati</taxon>
        <taxon>Pseudomonadota</taxon>
        <taxon>Alphaproteobacteria</taxon>
        <taxon>Hyphomicrobiales</taxon>
        <taxon>Nitrobacteraceae</taxon>
        <taxon>Bradyrhizobium</taxon>
    </lineage>
</organism>
<dbReference type="InterPro" id="IPR051692">
    <property type="entry name" value="OMP-like"/>
</dbReference>
<name>A0AA87W5J6_9BRAD</name>
<comment type="similarity">
    <text evidence="5">Belongs to the Omp25/RopB family.</text>
</comment>
<dbReference type="SUPFAM" id="SSF56925">
    <property type="entry name" value="OMPA-like"/>
    <property type="match status" value="1"/>
</dbReference>
<accession>A0AA87W5J6</accession>
<dbReference type="PANTHER" id="PTHR34001">
    <property type="entry name" value="BLL7405 PROTEIN"/>
    <property type="match status" value="1"/>
</dbReference>
<keyword evidence="2 6" id="KW-0732">Signal</keyword>
<feature type="domain" description="Outer membrane protein beta-barrel" evidence="7">
    <location>
        <begin position="16"/>
        <end position="244"/>
    </location>
</feature>
<evidence type="ECO:0000313" key="8">
    <source>
        <dbReference type="EMBL" id="GGI26748.1"/>
    </source>
</evidence>
<reference evidence="8" key="1">
    <citation type="journal article" date="2014" name="Int. J. Syst. Evol. Microbiol.">
        <title>Complete genome sequence of Corynebacterium casei LMG S-19264T (=DSM 44701T), isolated from a smear-ripened cheese.</title>
        <authorList>
            <consortium name="US DOE Joint Genome Institute (JGI-PGF)"/>
            <person name="Walter F."/>
            <person name="Albersmeier A."/>
            <person name="Kalinowski J."/>
            <person name="Ruckert C."/>
        </authorList>
    </citation>
    <scope>NUCLEOTIDE SEQUENCE</scope>
    <source>
        <strain evidence="8">CGMCC 1.15034</strain>
    </source>
</reference>
<dbReference type="PANTHER" id="PTHR34001:SF3">
    <property type="entry name" value="BLL7405 PROTEIN"/>
    <property type="match status" value="1"/>
</dbReference>
<comment type="subcellular location">
    <subcellularLocation>
        <location evidence="1">Cell outer membrane</location>
    </subcellularLocation>
</comment>
<evidence type="ECO:0000256" key="5">
    <source>
        <dbReference type="ARBA" id="ARBA00038306"/>
    </source>
</evidence>
<proteinExistence type="inferred from homology"/>
<sequence>MGTIEMSKLLASAAFGALILGAASASAADLAARPYTKAPPAAVATVFDWSGFYIGINGGWAQSHDRRVFDPTATLIGSYDANGGTIGGQVGYRWQSAGWVFGLEAQGNWADISGSRAALVLPPPGDTVRSKMDAFGLFTGQVGYAWNNVLLYVKGGAAITDRNYQFLTAGAVTSQTGYNTRLGGTVGAGLEFSFAQNWSLGVEYDHIFENRHSATFTTPGGVALAGFSTGGDTDMILGRLNYRFGGPVVARY</sequence>
<keyword evidence="3" id="KW-0472">Membrane</keyword>
<dbReference type="InterPro" id="IPR011250">
    <property type="entry name" value="OMP/PagP_B-barrel"/>
</dbReference>
<evidence type="ECO:0000259" key="7">
    <source>
        <dbReference type="Pfam" id="PF13505"/>
    </source>
</evidence>
<dbReference type="AlphaFoldDB" id="A0AA87W5J6"/>